<dbReference type="GO" id="GO:0016485">
    <property type="term" value="P:protein processing"/>
    <property type="evidence" value="ECO:0007669"/>
    <property type="project" value="UniProtKB-ARBA"/>
</dbReference>
<dbReference type="InterPro" id="IPR018114">
    <property type="entry name" value="TRYPSIN_HIS"/>
</dbReference>
<name>A0AAW1LVP6_POPJA</name>
<sequence>MLGPKIKPQTCGYDKLLPVVCCSDVVDVKSDHFGEINENDRLELIFNNDSKDATSSDSSIVESIDDFNTLSFPNSNREENESLQPDENITANDYVGLQPEIAFLNKNSSEYPYFSHSSIKFDGPVTNVLKIPLKRRPFKFPDRSDEIPAKTIISDRFETATNNPTSNPDKSKELGDISKAGAQKECDQIVEYGKQFIPRTRYITGGQNADHFEFPHMAALGYETRRGSMDWKCGGSLINERFVVTAAHCTHSSNGPIKVVRLGDIDTADDPADNEVQSLNVAKIFVHPSYNPPYHYHDIALLQLEKPVNYSRAVMPGCLQDSYDFGNTTLWATGWGTLYYGGQTSNILQKVDLRLFSPNNCSKKAYGRQRRLADGIVDQMQICAGNPEQGKDTCQGDSGGPLQIKMFDHLNIYKIVGITSFGIKCGIIEGIYTRVSYYLPWIDEIVWSQLK</sequence>
<comment type="caution">
    <text evidence="9">The sequence shown here is derived from an EMBL/GenBank/DDBJ whole genome shotgun (WGS) entry which is preliminary data.</text>
</comment>
<dbReference type="Pfam" id="PF00089">
    <property type="entry name" value="Trypsin"/>
    <property type="match status" value="1"/>
</dbReference>
<evidence type="ECO:0000256" key="1">
    <source>
        <dbReference type="ARBA" id="ARBA00004613"/>
    </source>
</evidence>
<dbReference type="InterPro" id="IPR043504">
    <property type="entry name" value="Peptidase_S1_PA_chymotrypsin"/>
</dbReference>
<dbReference type="PRINTS" id="PR00722">
    <property type="entry name" value="CHYMOTRYPSIN"/>
</dbReference>
<accession>A0AAW1LVP6</accession>
<evidence type="ECO:0000313" key="9">
    <source>
        <dbReference type="EMBL" id="KAK9737520.1"/>
    </source>
</evidence>
<dbReference type="InterPro" id="IPR009003">
    <property type="entry name" value="Peptidase_S1_PA"/>
</dbReference>
<keyword evidence="2" id="KW-0964">Secreted</keyword>
<dbReference type="FunFam" id="2.40.10.10:FF:000047">
    <property type="entry name" value="Trypsin eta"/>
    <property type="match status" value="1"/>
</dbReference>
<dbReference type="InterPro" id="IPR001254">
    <property type="entry name" value="Trypsin_dom"/>
</dbReference>
<dbReference type="InterPro" id="IPR033116">
    <property type="entry name" value="TRYPSIN_SER"/>
</dbReference>
<evidence type="ECO:0000256" key="6">
    <source>
        <dbReference type="ARBA" id="ARBA00023157"/>
    </source>
</evidence>
<gene>
    <name evidence="9" type="ORF">QE152_g10646</name>
</gene>
<keyword evidence="5 7" id="KW-0720">Serine protease</keyword>
<dbReference type="PROSITE" id="PS00134">
    <property type="entry name" value="TRYPSIN_HIS"/>
    <property type="match status" value="1"/>
</dbReference>
<dbReference type="GO" id="GO:0004252">
    <property type="term" value="F:serine-type endopeptidase activity"/>
    <property type="evidence" value="ECO:0007669"/>
    <property type="project" value="InterPro"/>
</dbReference>
<dbReference type="Gene3D" id="2.40.10.10">
    <property type="entry name" value="Trypsin-like serine proteases"/>
    <property type="match status" value="1"/>
</dbReference>
<evidence type="ECO:0000256" key="7">
    <source>
        <dbReference type="RuleBase" id="RU363034"/>
    </source>
</evidence>
<dbReference type="SMART" id="SM00020">
    <property type="entry name" value="Tryp_SPc"/>
    <property type="match status" value="1"/>
</dbReference>
<evidence type="ECO:0000256" key="4">
    <source>
        <dbReference type="ARBA" id="ARBA00022801"/>
    </source>
</evidence>
<dbReference type="GO" id="GO:0005576">
    <property type="term" value="C:extracellular region"/>
    <property type="evidence" value="ECO:0007669"/>
    <property type="project" value="UniProtKB-SubCell"/>
</dbReference>
<evidence type="ECO:0000256" key="5">
    <source>
        <dbReference type="ARBA" id="ARBA00022825"/>
    </source>
</evidence>
<keyword evidence="10" id="KW-1185">Reference proteome</keyword>
<comment type="subcellular location">
    <subcellularLocation>
        <location evidence="1">Secreted</location>
    </subcellularLocation>
</comment>
<keyword evidence="4 7" id="KW-0378">Hydrolase</keyword>
<evidence type="ECO:0000256" key="3">
    <source>
        <dbReference type="ARBA" id="ARBA00022670"/>
    </source>
</evidence>
<evidence type="ECO:0000259" key="8">
    <source>
        <dbReference type="PROSITE" id="PS50240"/>
    </source>
</evidence>
<dbReference type="AlphaFoldDB" id="A0AAW1LVP6"/>
<dbReference type="Proteomes" id="UP001458880">
    <property type="component" value="Unassembled WGS sequence"/>
</dbReference>
<dbReference type="PROSITE" id="PS50240">
    <property type="entry name" value="TRYPSIN_DOM"/>
    <property type="match status" value="1"/>
</dbReference>
<feature type="domain" description="Peptidase S1" evidence="8">
    <location>
        <begin position="203"/>
        <end position="447"/>
    </location>
</feature>
<protein>
    <submittedName>
        <fullName evidence="9">Trypsin</fullName>
    </submittedName>
</protein>
<reference evidence="9 10" key="1">
    <citation type="journal article" date="2024" name="BMC Genomics">
        <title>De novo assembly and annotation of Popillia japonica's genome with initial clues to its potential as an invasive pest.</title>
        <authorList>
            <person name="Cucini C."/>
            <person name="Boschi S."/>
            <person name="Funari R."/>
            <person name="Cardaioli E."/>
            <person name="Iannotti N."/>
            <person name="Marturano G."/>
            <person name="Paoli F."/>
            <person name="Bruttini M."/>
            <person name="Carapelli A."/>
            <person name="Frati F."/>
            <person name="Nardi F."/>
        </authorList>
    </citation>
    <scope>NUCLEOTIDE SEQUENCE [LARGE SCALE GENOMIC DNA]</scope>
    <source>
        <strain evidence="9">DMR45628</strain>
    </source>
</reference>
<evidence type="ECO:0000256" key="2">
    <source>
        <dbReference type="ARBA" id="ARBA00022525"/>
    </source>
</evidence>
<evidence type="ECO:0000313" key="10">
    <source>
        <dbReference type="Proteomes" id="UP001458880"/>
    </source>
</evidence>
<keyword evidence="3 7" id="KW-0645">Protease</keyword>
<dbReference type="EMBL" id="JASPKY010000099">
    <property type="protein sequence ID" value="KAK9737520.1"/>
    <property type="molecule type" value="Genomic_DNA"/>
</dbReference>
<proteinExistence type="predicted"/>
<dbReference type="PANTHER" id="PTHR24252:SF7">
    <property type="entry name" value="HYALIN"/>
    <property type="match status" value="1"/>
</dbReference>
<dbReference type="CDD" id="cd00190">
    <property type="entry name" value="Tryp_SPc"/>
    <property type="match status" value="1"/>
</dbReference>
<keyword evidence="6" id="KW-1015">Disulfide bond</keyword>
<dbReference type="PROSITE" id="PS00135">
    <property type="entry name" value="TRYPSIN_SER"/>
    <property type="match status" value="1"/>
</dbReference>
<dbReference type="SUPFAM" id="SSF50494">
    <property type="entry name" value="Trypsin-like serine proteases"/>
    <property type="match status" value="1"/>
</dbReference>
<dbReference type="PANTHER" id="PTHR24252">
    <property type="entry name" value="ACROSIN-RELATED"/>
    <property type="match status" value="1"/>
</dbReference>
<dbReference type="InterPro" id="IPR001314">
    <property type="entry name" value="Peptidase_S1A"/>
</dbReference>
<organism evidence="9 10">
    <name type="scientific">Popillia japonica</name>
    <name type="common">Japanese beetle</name>
    <dbReference type="NCBI Taxonomy" id="7064"/>
    <lineage>
        <taxon>Eukaryota</taxon>
        <taxon>Metazoa</taxon>
        <taxon>Ecdysozoa</taxon>
        <taxon>Arthropoda</taxon>
        <taxon>Hexapoda</taxon>
        <taxon>Insecta</taxon>
        <taxon>Pterygota</taxon>
        <taxon>Neoptera</taxon>
        <taxon>Endopterygota</taxon>
        <taxon>Coleoptera</taxon>
        <taxon>Polyphaga</taxon>
        <taxon>Scarabaeiformia</taxon>
        <taxon>Scarabaeidae</taxon>
        <taxon>Rutelinae</taxon>
        <taxon>Popillia</taxon>
    </lineage>
</organism>